<proteinExistence type="predicted"/>
<dbReference type="InterPro" id="IPR039470">
    <property type="entry name" value="Nuc_deoxyri_tr2"/>
</dbReference>
<evidence type="ECO:0000313" key="2">
    <source>
        <dbReference type="Proteomes" id="UP000771749"/>
    </source>
</evidence>
<gene>
    <name evidence="1" type="ORF">IAC07_07495</name>
</gene>
<dbReference type="EMBL" id="JADIMJ010000113">
    <property type="protein sequence ID" value="MBO8454547.1"/>
    <property type="molecule type" value="Genomic_DNA"/>
</dbReference>
<evidence type="ECO:0000313" key="1">
    <source>
        <dbReference type="EMBL" id="MBO8454547.1"/>
    </source>
</evidence>
<reference evidence="1" key="2">
    <citation type="journal article" date="2021" name="PeerJ">
        <title>Extensive microbial diversity within the chicken gut microbiome revealed by metagenomics and culture.</title>
        <authorList>
            <person name="Gilroy R."/>
            <person name="Ravi A."/>
            <person name="Getino M."/>
            <person name="Pursley I."/>
            <person name="Horton D.L."/>
            <person name="Alikhan N.F."/>
            <person name="Baker D."/>
            <person name="Gharbi K."/>
            <person name="Hall N."/>
            <person name="Watson M."/>
            <person name="Adriaenssens E.M."/>
            <person name="Foster-Nyarko E."/>
            <person name="Jarju S."/>
            <person name="Secka A."/>
            <person name="Antonio M."/>
            <person name="Oren A."/>
            <person name="Chaudhuri R.R."/>
            <person name="La Ragione R."/>
            <person name="Hildebrand F."/>
            <person name="Pallen M.J."/>
        </authorList>
    </citation>
    <scope>NUCLEOTIDE SEQUENCE</scope>
    <source>
        <strain evidence="1">F1-3629</strain>
    </source>
</reference>
<reference evidence="1" key="1">
    <citation type="submission" date="2020-10" db="EMBL/GenBank/DDBJ databases">
        <authorList>
            <person name="Gilroy R."/>
        </authorList>
    </citation>
    <scope>NUCLEOTIDE SEQUENCE</scope>
    <source>
        <strain evidence="1">F1-3629</strain>
    </source>
</reference>
<dbReference type="Proteomes" id="UP000771749">
    <property type="component" value="Unassembled WGS sequence"/>
</dbReference>
<sequence length="169" mass="19181">MTGSNTTYMLKPHESLPSADTSGFTKIFLAGTIDMGSSRDWQAEAFEYFSSLPGKYILFNPRQGNWDGSKPGEMDYQVNWELEHLEQADIIIMYIIGTSKSPITLLEMGLFARSGKLYVACEPDFYRHDNVRITCARYGVPLYDTIEEMLEEVRENVLEEVEAAAGKRD</sequence>
<comment type="caution">
    <text evidence="1">The sequence shown here is derived from an EMBL/GenBank/DDBJ whole genome shotgun (WGS) entry which is preliminary data.</text>
</comment>
<name>A0A940DS20_9BACT</name>
<organism evidence="1 2">
    <name type="scientific">Candidatus Cryptobacteroides gallistercoris</name>
    <dbReference type="NCBI Taxonomy" id="2840765"/>
    <lineage>
        <taxon>Bacteria</taxon>
        <taxon>Pseudomonadati</taxon>
        <taxon>Bacteroidota</taxon>
        <taxon>Bacteroidia</taxon>
        <taxon>Bacteroidales</taxon>
        <taxon>Candidatus Cryptobacteroides</taxon>
    </lineage>
</organism>
<accession>A0A940DS20</accession>
<protein>
    <submittedName>
        <fullName evidence="1">Nucleoside 2-deoxyribosyltransferase domain-containing protein</fullName>
    </submittedName>
</protein>
<dbReference type="SUPFAM" id="SSF52309">
    <property type="entry name" value="N-(deoxy)ribosyltransferase-like"/>
    <property type="match status" value="1"/>
</dbReference>
<dbReference type="Gene3D" id="3.40.50.450">
    <property type="match status" value="1"/>
</dbReference>
<dbReference type="AlphaFoldDB" id="A0A940DS20"/>
<dbReference type="Pfam" id="PF15891">
    <property type="entry name" value="Nuc_deoxyri_tr2"/>
    <property type="match status" value="1"/>
</dbReference>